<sequence length="84" mass="9671">MIEMLEMLSVIKVALSCFSSIFPNYNEDYSAISDYQISAESFARIRTFSQDYCIFSEESACYTEITPLRSDGLNEKEVVSWISR</sequence>
<dbReference type="Proteomes" id="UP000838821">
    <property type="component" value="Unassembled WGS sequence"/>
</dbReference>
<reference evidence="1" key="1">
    <citation type="submission" date="2022-01" db="EMBL/GenBank/DDBJ databases">
        <authorList>
            <person name="Criscuolo A."/>
        </authorList>
    </citation>
    <scope>NUCLEOTIDE SEQUENCE</scope>
    <source>
        <strain evidence="1">CIP111891</strain>
    </source>
</reference>
<evidence type="ECO:0000313" key="2">
    <source>
        <dbReference type="Proteomes" id="UP000838821"/>
    </source>
</evidence>
<name>A0ABN8GE34_9BACL</name>
<proteinExistence type="predicted"/>
<comment type="caution">
    <text evidence="1">The sequence shown here is derived from an EMBL/GenBank/DDBJ whole genome shotgun (WGS) entry which is preliminary data.</text>
</comment>
<keyword evidence="2" id="KW-1185">Reference proteome</keyword>
<organism evidence="1 2">
    <name type="scientific">Paenibacillus allorhizoplanae</name>
    <dbReference type="NCBI Taxonomy" id="2905648"/>
    <lineage>
        <taxon>Bacteria</taxon>
        <taxon>Bacillati</taxon>
        <taxon>Bacillota</taxon>
        <taxon>Bacilli</taxon>
        <taxon>Bacillales</taxon>
        <taxon>Paenibacillaceae</taxon>
        <taxon>Paenibacillus</taxon>
    </lineage>
</organism>
<gene>
    <name evidence="1" type="ORF">PAECIP111891_01938</name>
</gene>
<evidence type="ECO:0000313" key="1">
    <source>
        <dbReference type="EMBL" id="CAH1202097.1"/>
    </source>
</evidence>
<accession>A0ABN8GE34</accession>
<dbReference type="EMBL" id="CAKMMW010000004">
    <property type="protein sequence ID" value="CAH1202097.1"/>
    <property type="molecule type" value="Genomic_DNA"/>
</dbReference>
<protein>
    <submittedName>
        <fullName evidence="1">Uncharacterized protein</fullName>
    </submittedName>
</protein>